<evidence type="ECO:0000256" key="5">
    <source>
        <dbReference type="ARBA" id="ARBA00023014"/>
    </source>
</evidence>
<evidence type="ECO:0000313" key="6">
    <source>
        <dbReference type="EMBL" id="HCO23827.1"/>
    </source>
</evidence>
<dbReference type="AlphaFoldDB" id="A0A3D3R728"/>
<accession>A0A3D3R728</accession>
<evidence type="ECO:0000256" key="1">
    <source>
        <dbReference type="ARBA" id="ARBA00022485"/>
    </source>
</evidence>
<dbReference type="EMBL" id="DQAY01000070">
    <property type="protein sequence ID" value="HCO23827.1"/>
    <property type="molecule type" value="Genomic_DNA"/>
</dbReference>
<keyword evidence="4" id="KW-0408">Iron</keyword>
<dbReference type="InterPro" id="IPR036188">
    <property type="entry name" value="FAD/NAD-bd_sf"/>
</dbReference>
<keyword evidence="1" id="KW-0004">4Fe-4S</keyword>
<dbReference type="GO" id="GO:0046872">
    <property type="term" value="F:metal ion binding"/>
    <property type="evidence" value="ECO:0007669"/>
    <property type="project" value="UniProtKB-KW"/>
</dbReference>
<dbReference type="GO" id="GO:0016491">
    <property type="term" value="F:oxidoreductase activity"/>
    <property type="evidence" value="ECO:0007669"/>
    <property type="project" value="UniProtKB-KW"/>
</dbReference>
<gene>
    <name evidence="6" type="ORF">DIT97_12520</name>
</gene>
<protein>
    <submittedName>
        <fullName evidence="6">Pyridine nucleotide-disulfide oxidoreductase</fullName>
    </submittedName>
</protein>
<dbReference type="PANTHER" id="PTHR43498">
    <property type="entry name" value="FERREDOXIN:COB-COM HETERODISULFIDE REDUCTASE SUBUNIT A"/>
    <property type="match status" value="1"/>
</dbReference>
<dbReference type="InterPro" id="IPR039650">
    <property type="entry name" value="HdrA-like"/>
</dbReference>
<evidence type="ECO:0000256" key="4">
    <source>
        <dbReference type="ARBA" id="ARBA00023004"/>
    </source>
</evidence>
<sequence>MTILEEHVLNSEILIAGGGMAGCCAALAAARCGAKVILCQDRSVLGGNASSEVRMHIVGANGTGRFDRGTELETEAREGGIIEELRLENCLRNPQRSASMFDLILYEKCQAEPNLTLMLNTCVTAVQLNGNRIESATAERQSTEDRFTINAEIFIDCTGDGRLAAEAGALFMEGRESQQQFNESLAPESPDSHRLGSTILMQARRHDRPMPFVAPEWARKFDPAELKLRLYATPGEEEPTHEYGYWWAEWGGVLDTIKENEHIRDELLAIVMGLWDHVKNGPKGTPAGEDPFQAAHWALDWFGFVPGKRESRRFIGQHILTEHDLLSSRAFPDAIAYGGWSLDLHPPEGIDAPELEPCIQHPVPHLYDIPLAACVSVNRKNLMFAGRNISATHVAFSSTRVMATCATIGQGVGTAAALAIQQQQEPAELSTNSEIMAQIQQQLLRDDAYLVGIRNEDVYDLARSASVSASSEQAGYEACHVISGQTRSVHGSAGAPEGRAFPGGHRWLSDPAEGLPTTLLLEWEKSVTIQTLQLIFDTGLHRHLTLSHHDGYTAKMQWGRPQPETVRDYQIEVHDGSDWQQIVNVTGNVQRRRVHQLESKITVKQLRIVVTATNGVVQARVCEIRVY</sequence>
<dbReference type="Gene3D" id="3.50.50.60">
    <property type="entry name" value="FAD/NAD(P)-binding domain"/>
    <property type="match status" value="1"/>
</dbReference>
<keyword evidence="3" id="KW-0560">Oxidoreductase</keyword>
<dbReference type="Proteomes" id="UP000263642">
    <property type="component" value="Unassembled WGS sequence"/>
</dbReference>
<keyword evidence="2" id="KW-0479">Metal-binding</keyword>
<dbReference type="PANTHER" id="PTHR43498:SF1">
    <property type="entry name" value="COB--COM HETERODISULFIDE REDUCTASE IRON-SULFUR SUBUNIT A"/>
    <property type="match status" value="1"/>
</dbReference>
<dbReference type="SUPFAM" id="SSF51905">
    <property type="entry name" value="FAD/NAD(P)-binding domain"/>
    <property type="match status" value="1"/>
</dbReference>
<organism evidence="6 7">
    <name type="scientific">Gimesia maris</name>
    <dbReference type="NCBI Taxonomy" id="122"/>
    <lineage>
        <taxon>Bacteria</taxon>
        <taxon>Pseudomonadati</taxon>
        <taxon>Planctomycetota</taxon>
        <taxon>Planctomycetia</taxon>
        <taxon>Planctomycetales</taxon>
        <taxon>Planctomycetaceae</taxon>
        <taxon>Gimesia</taxon>
    </lineage>
</organism>
<dbReference type="SUPFAM" id="SSF49785">
    <property type="entry name" value="Galactose-binding domain-like"/>
    <property type="match status" value="1"/>
</dbReference>
<keyword evidence="5" id="KW-0411">Iron-sulfur</keyword>
<evidence type="ECO:0000313" key="7">
    <source>
        <dbReference type="Proteomes" id="UP000263642"/>
    </source>
</evidence>
<dbReference type="GO" id="GO:0051539">
    <property type="term" value="F:4 iron, 4 sulfur cluster binding"/>
    <property type="evidence" value="ECO:0007669"/>
    <property type="project" value="UniProtKB-KW"/>
</dbReference>
<comment type="caution">
    <text evidence="6">The sequence shown here is derived from an EMBL/GenBank/DDBJ whole genome shotgun (WGS) entry which is preliminary data.</text>
</comment>
<proteinExistence type="predicted"/>
<evidence type="ECO:0000256" key="3">
    <source>
        <dbReference type="ARBA" id="ARBA00023002"/>
    </source>
</evidence>
<dbReference type="InterPro" id="IPR008979">
    <property type="entry name" value="Galactose-bd-like_sf"/>
</dbReference>
<evidence type="ECO:0000256" key="2">
    <source>
        <dbReference type="ARBA" id="ARBA00022723"/>
    </source>
</evidence>
<dbReference type="Pfam" id="PF12831">
    <property type="entry name" value="FAD_oxidored"/>
    <property type="match status" value="1"/>
</dbReference>
<reference evidence="6 7" key="1">
    <citation type="journal article" date="2018" name="Nat. Biotechnol.">
        <title>A standardized bacterial taxonomy based on genome phylogeny substantially revises the tree of life.</title>
        <authorList>
            <person name="Parks D.H."/>
            <person name="Chuvochina M."/>
            <person name="Waite D.W."/>
            <person name="Rinke C."/>
            <person name="Skarshewski A."/>
            <person name="Chaumeil P.A."/>
            <person name="Hugenholtz P."/>
        </authorList>
    </citation>
    <scope>NUCLEOTIDE SEQUENCE [LARGE SCALE GENOMIC DNA]</scope>
    <source>
        <strain evidence="6">UBA9375</strain>
    </source>
</reference>
<dbReference type="Gene3D" id="2.60.120.260">
    <property type="entry name" value="Galactose-binding domain-like"/>
    <property type="match status" value="1"/>
</dbReference>
<name>A0A3D3R728_9PLAN</name>